<dbReference type="SMART" id="SM00408">
    <property type="entry name" value="IGc2"/>
    <property type="match status" value="1"/>
</dbReference>
<feature type="domain" description="Ig-like" evidence="14">
    <location>
        <begin position="224"/>
        <end position="319"/>
    </location>
</feature>
<dbReference type="Gene3D" id="2.60.40.10">
    <property type="entry name" value="Immunoglobulins"/>
    <property type="match status" value="1"/>
</dbReference>
<dbReference type="InterPro" id="IPR007110">
    <property type="entry name" value="Ig-like_dom"/>
</dbReference>
<dbReference type="GO" id="GO:0005615">
    <property type="term" value="C:extracellular space"/>
    <property type="evidence" value="ECO:0007669"/>
    <property type="project" value="TreeGrafter"/>
</dbReference>
<evidence type="ECO:0000256" key="11">
    <source>
        <dbReference type="ARBA" id="ARBA00023319"/>
    </source>
</evidence>
<evidence type="ECO:0000256" key="4">
    <source>
        <dbReference type="ARBA" id="ARBA00022525"/>
    </source>
</evidence>
<evidence type="ECO:0000256" key="10">
    <source>
        <dbReference type="ARBA" id="ARBA00023157"/>
    </source>
</evidence>
<dbReference type="PANTHER" id="PTHR11100:SF7">
    <property type="entry name" value="PRO-NEUREGULIN-1, MEMBRANE-BOUND ISOFORM"/>
    <property type="match status" value="1"/>
</dbReference>
<keyword evidence="5" id="KW-0245">EGF-like domain</keyword>
<evidence type="ECO:0000259" key="14">
    <source>
        <dbReference type="PROSITE" id="PS50835"/>
    </source>
</evidence>
<dbReference type="Pfam" id="PF25518">
    <property type="entry name" value="NRG2_N"/>
    <property type="match status" value="1"/>
</dbReference>
<feature type="signal peptide" evidence="13">
    <location>
        <begin position="1"/>
        <end position="30"/>
    </location>
</feature>
<organism evidence="15 16">
    <name type="scientific">Triplophysa tibetana</name>
    <dbReference type="NCBI Taxonomy" id="1572043"/>
    <lineage>
        <taxon>Eukaryota</taxon>
        <taxon>Metazoa</taxon>
        <taxon>Chordata</taxon>
        <taxon>Craniata</taxon>
        <taxon>Vertebrata</taxon>
        <taxon>Euteleostomi</taxon>
        <taxon>Actinopterygii</taxon>
        <taxon>Neopterygii</taxon>
        <taxon>Teleostei</taxon>
        <taxon>Ostariophysi</taxon>
        <taxon>Cypriniformes</taxon>
        <taxon>Nemacheilidae</taxon>
        <taxon>Triplophysa</taxon>
    </lineage>
</organism>
<proteinExistence type="predicted"/>
<evidence type="ECO:0000256" key="9">
    <source>
        <dbReference type="ARBA" id="ARBA00023136"/>
    </source>
</evidence>
<sequence length="417" mass="46876">MMRFIPASFGSSFCGAFVCFLLACFSRCGSFTCTPRAGSVREQSLRSGLVFEGKLEGELMRTDPEDGSRSGQVRQWRVRVQQVWTLKTGGLFKDSVVSLVGAAGDRCLRLRIGTRYVFFTEATNDASVLTVIFPPVEMKRAVRKVVSEVLCQHCETLQHSWPPERVRGELSIQSLTAERSREIPHPYCRMSENKAKKDGKRGDKKKQKESGKANPSDSSPPAEPKLKDLRSSSIEDGKKMILKCELVSGNPEPIFKWYKNGIQLAGKNKPKSIKIKRNKQKPKKISELSIRKFTEADAGEYKCEAVNRLGKANTLANITIMKGLEYELMWSRVTAVTEQDKMSFICYLKRYHSITVSGYTDDLNSVSSIVQILSLFRPQSRHTRPFGKSFETENTLNLQRMNNYTILSAQTAPGSAL</sequence>
<comment type="caution">
    <text evidence="15">The sequence shown here is derived from an EMBL/GenBank/DDBJ whole genome shotgun (WGS) entry which is preliminary data.</text>
</comment>
<reference evidence="15 16" key="1">
    <citation type="journal article" date="2019" name="Mol. Ecol. Resour.">
        <title>Chromosome-level genome assembly of Triplophysa tibetana, a fish adapted to the harsh high-altitude environment of the Tibetan Plateau.</title>
        <authorList>
            <person name="Yang X."/>
            <person name="Liu H."/>
            <person name="Ma Z."/>
            <person name="Zou Y."/>
            <person name="Zou M."/>
            <person name="Mao Y."/>
            <person name="Li X."/>
            <person name="Wang H."/>
            <person name="Chen T."/>
            <person name="Wang W."/>
            <person name="Yang R."/>
        </authorList>
    </citation>
    <scope>NUCLEOTIDE SEQUENCE [LARGE SCALE GENOMIC DNA]</scope>
    <source>
        <strain evidence="15">TTIB1903HZAU</strain>
        <tissue evidence="15">Muscle</tissue>
    </source>
</reference>
<keyword evidence="9" id="KW-0472">Membrane</keyword>
<dbReference type="Proteomes" id="UP000324632">
    <property type="component" value="Chromosome 23"/>
</dbReference>
<dbReference type="SUPFAM" id="SSF48726">
    <property type="entry name" value="Immunoglobulin"/>
    <property type="match status" value="1"/>
</dbReference>
<dbReference type="GO" id="GO:0030154">
    <property type="term" value="P:cell differentiation"/>
    <property type="evidence" value="ECO:0007669"/>
    <property type="project" value="TreeGrafter"/>
</dbReference>
<dbReference type="InterPro" id="IPR036179">
    <property type="entry name" value="Ig-like_dom_sf"/>
</dbReference>
<keyword evidence="7" id="KW-1133">Transmembrane helix</keyword>
<evidence type="ECO:0000256" key="13">
    <source>
        <dbReference type="SAM" id="SignalP"/>
    </source>
</evidence>
<evidence type="ECO:0000256" key="8">
    <source>
        <dbReference type="ARBA" id="ARBA00023030"/>
    </source>
</evidence>
<evidence type="ECO:0000256" key="5">
    <source>
        <dbReference type="ARBA" id="ARBA00022536"/>
    </source>
</evidence>
<evidence type="ECO:0000313" key="15">
    <source>
        <dbReference type="EMBL" id="KAA0703608.1"/>
    </source>
</evidence>
<gene>
    <name evidence="15" type="ORF">E1301_Tti023506</name>
</gene>
<dbReference type="PROSITE" id="PS51257">
    <property type="entry name" value="PROKAR_LIPOPROTEIN"/>
    <property type="match status" value="1"/>
</dbReference>
<evidence type="ECO:0000256" key="12">
    <source>
        <dbReference type="SAM" id="MobiDB-lite"/>
    </source>
</evidence>
<dbReference type="FunFam" id="2.60.40.10:FF:000032">
    <property type="entry name" value="palladin isoform X1"/>
    <property type="match status" value="1"/>
</dbReference>
<dbReference type="PROSITE" id="PS50835">
    <property type="entry name" value="IG_LIKE"/>
    <property type="match status" value="1"/>
</dbReference>
<dbReference type="GO" id="GO:0045499">
    <property type="term" value="F:chemorepellent activity"/>
    <property type="evidence" value="ECO:0007669"/>
    <property type="project" value="TreeGrafter"/>
</dbReference>
<keyword evidence="8" id="KW-0339">Growth factor</keyword>
<dbReference type="Pfam" id="PF07679">
    <property type="entry name" value="I-set"/>
    <property type="match status" value="1"/>
</dbReference>
<evidence type="ECO:0000256" key="7">
    <source>
        <dbReference type="ARBA" id="ARBA00022989"/>
    </source>
</evidence>
<dbReference type="GO" id="GO:0035556">
    <property type="term" value="P:intracellular signal transduction"/>
    <property type="evidence" value="ECO:0007669"/>
    <property type="project" value="TreeGrafter"/>
</dbReference>
<dbReference type="InterPro" id="IPR013098">
    <property type="entry name" value="Ig_I-set"/>
</dbReference>
<keyword evidence="11" id="KW-0393">Immunoglobulin domain</keyword>
<dbReference type="EMBL" id="SOYY01000023">
    <property type="protein sequence ID" value="KAA0703608.1"/>
    <property type="molecule type" value="Genomic_DNA"/>
</dbReference>
<comment type="subcellular location">
    <subcellularLocation>
        <location evidence="1">Cell membrane</location>
        <topology evidence="1">Single-pass type I membrane protein</topology>
    </subcellularLocation>
    <subcellularLocation>
        <location evidence="2">Secreted</location>
    </subcellularLocation>
</comment>
<feature type="chain" id="PRO_5022777528" evidence="13">
    <location>
        <begin position="31"/>
        <end position="417"/>
    </location>
</feature>
<evidence type="ECO:0000256" key="1">
    <source>
        <dbReference type="ARBA" id="ARBA00004251"/>
    </source>
</evidence>
<protein>
    <submittedName>
        <fullName evidence="15">Pro-neuregulin-1, membrane-bound isoform</fullName>
    </submittedName>
</protein>
<dbReference type="InterPro" id="IPR003598">
    <property type="entry name" value="Ig_sub2"/>
</dbReference>
<dbReference type="AlphaFoldDB" id="A0A5A9N323"/>
<keyword evidence="10" id="KW-1015">Disulfide bond</keyword>
<evidence type="ECO:0000313" key="16">
    <source>
        <dbReference type="Proteomes" id="UP000324632"/>
    </source>
</evidence>
<dbReference type="GO" id="GO:0007399">
    <property type="term" value="P:nervous system development"/>
    <property type="evidence" value="ECO:0007669"/>
    <property type="project" value="InterPro"/>
</dbReference>
<accession>A0A5A9N323</accession>
<dbReference type="InterPro" id="IPR057909">
    <property type="entry name" value="NRG2_N"/>
</dbReference>
<keyword evidence="3" id="KW-1003">Cell membrane</keyword>
<keyword evidence="6" id="KW-0812">Transmembrane</keyword>
<evidence type="ECO:0000256" key="6">
    <source>
        <dbReference type="ARBA" id="ARBA00022692"/>
    </source>
</evidence>
<dbReference type="GO" id="GO:0005886">
    <property type="term" value="C:plasma membrane"/>
    <property type="evidence" value="ECO:0007669"/>
    <property type="project" value="UniProtKB-SubCell"/>
</dbReference>
<dbReference type="InterPro" id="IPR013783">
    <property type="entry name" value="Ig-like_fold"/>
</dbReference>
<dbReference type="GO" id="GO:0008083">
    <property type="term" value="F:growth factor activity"/>
    <property type="evidence" value="ECO:0007669"/>
    <property type="project" value="UniProtKB-KW"/>
</dbReference>
<dbReference type="InterPro" id="IPR003599">
    <property type="entry name" value="Ig_sub"/>
</dbReference>
<keyword evidence="4" id="KW-0964">Secreted</keyword>
<name>A0A5A9N323_9TELE</name>
<evidence type="ECO:0000256" key="3">
    <source>
        <dbReference type="ARBA" id="ARBA00022475"/>
    </source>
</evidence>
<dbReference type="GO" id="GO:0030296">
    <property type="term" value="F:protein tyrosine kinase activator activity"/>
    <property type="evidence" value="ECO:0007669"/>
    <property type="project" value="TreeGrafter"/>
</dbReference>
<dbReference type="GO" id="GO:0048513">
    <property type="term" value="P:animal organ development"/>
    <property type="evidence" value="ECO:0007669"/>
    <property type="project" value="TreeGrafter"/>
</dbReference>
<dbReference type="SMART" id="SM00409">
    <property type="entry name" value="IG"/>
    <property type="match status" value="1"/>
</dbReference>
<feature type="region of interest" description="Disordered" evidence="12">
    <location>
        <begin position="183"/>
        <end position="231"/>
    </location>
</feature>
<dbReference type="PANTHER" id="PTHR11100">
    <property type="entry name" value="HEREGULIN-NEUREGULIN FAMILY MEMBER"/>
    <property type="match status" value="1"/>
</dbReference>
<evidence type="ECO:0000256" key="2">
    <source>
        <dbReference type="ARBA" id="ARBA00004613"/>
    </source>
</evidence>
<keyword evidence="13" id="KW-0732">Signal</keyword>
<keyword evidence="16" id="KW-1185">Reference proteome</keyword>
<dbReference type="InterPro" id="IPR040180">
    <property type="entry name" value="Neuregulin"/>
</dbReference>